<keyword evidence="4" id="KW-0812">Transmembrane</keyword>
<dbReference type="Proteomes" id="UP001054902">
    <property type="component" value="Unassembled WGS sequence"/>
</dbReference>
<sequence length="617" mass="70636">MEDYILGDAFGAVVRAELEKELNRRGLAGTKKQKKNEEEDLYDLWLNKEAIFGTGSYHDDISIAYSLREKAYHELEQQNEILMKRIERLEKFVETELRKPIPDENENLGMKDENLDLSEKEDSAPLDDANVSIDDYKLENPQVASCDGEDEESTKNNEEADNTKNCWSISCKRSTEGGTEFTSTTFLPEDIYTMMMCANPCSKKDWTGLHVWIIGVLTFLLQVGLSIVILLELALGDPYPLERQGVLIRIGQGAVILLCVLFQQDLIDAVRILSLLVVTTEWKELIGFSSEIDPSIVNIERFDGVKIPCLTCLYYEEDLTEEEKQKRDFVRSMWRDRRAFFFRVFVPNLLKMLQSVIVLFLIFIVVIYTDNLLDLVKDFTALFIISEIDEKIFELVDDSYFGPRLQNEAQSSKEKTIQVDKNNRYGYRLRSALVLFFICTSFVIWGCFVHTQIIGGLWKSAYLNLKYPKCKEHVKELSIFNFTSIDFRDFDKNLSNFDKNFSNAFEVAFSNGQCDTDFNVQVCGYDGNDCSVDHHPLCQVPDSDRIGDGFCDGGEYNTADCAWDGGDCTFYNRQYRDQGCEVPVPSLLNNKICDGYVYNTFECKFDGGDCAPGSIFN</sequence>
<keyword evidence="4" id="KW-0472">Membrane</keyword>
<dbReference type="PRINTS" id="PR01452">
    <property type="entry name" value="LNOTCHREPEAT"/>
</dbReference>
<gene>
    <name evidence="6" type="ORF">CTEN210_01592</name>
</gene>
<comment type="caution">
    <text evidence="6">The sequence shown here is derived from an EMBL/GenBank/DDBJ whole genome shotgun (WGS) entry which is preliminary data.</text>
</comment>
<reference evidence="6 7" key="1">
    <citation type="journal article" date="2021" name="Sci. Rep.">
        <title>The genome of the diatom Chaetoceros tenuissimus carries an ancient integrated fragment of an extant virus.</title>
        <authorList>
            <person name="Hongo Y."/>
            <person name="Kimura K."/>
            <person name="Takaki Y."/>
            <person name="Yoshida Y."/>
            <person name="Baba S."/>
            <person name="Kobayashi G."/>
            <person name="Nagasaki K."/>
            <person name="Hano T."/>
            <person name="Tomaru Y."/>
        </authorList>
    </citation>
    <scope>NUCLEOTIDE SEQUENCE [LARGE SCALE GENOMIC DNA]</scope>
    <source>
        <strain evidence="6 7">NIES-3715</strain>
    </source>
</reference>
<feature type="transmembrane region" description="Helical" evidence="4">
    <location>
        <begin position="432"/>
        <end position="458"/>
    </location>
</feature>
<evidence type="ECO:0000313" key="6">
    <source>
        <dbReference type="EMBL" id="GFH45118.1"/>
    </source>
</evidence>
<feature type="transmembrane region" description="Helical" evidence="4">
    <location>
        <begin position="340"/>
        <end position="368"/>
    </location>
</feature>
<evidence type="ECO:0000259" key="5">
    <source>
        <dbReference type="Pfam" id="PF00066"/>
    </source>
</evidence>
<proteinExistence type="predicted"/>
<dbReference type="InterPro" id="IPR000800">
    <property type="entry name" value="Notch_dom"/>
</dbReference>
<feature type="domain" description="LNR" evidence="5">
    <location>
        <begin position="509"/>
        <end position="531"/>
    </location>
</feature>
<evidence type="ECO:0000256" key="2">
    <source>
        <dbReference type="ARBA" id="ARBA00023157"/>
    </source>
</evidence>
<name>A0AAD3CGB8_9STRA</name>
<evidence type="ECO:0000256" key="4">
    <source>
        <dbReference type="SAM" id="Phobius"/>
    </source>
</evidence>
<keyword evidence="2" id="KW-1015">Disulfide bond</keyword>
<keyword evidence="4" id="KW-1133">Transmembrane helix</keyword>
<keyword evidence="1" id="KW-0677">Repeat</keyword>
<evidence type="ECO:0000256" key="3">
    <source>
        <dbReference type="ARBA" id="ARBA00023180"/>
    </source>
</evidence>
<keyword evidence="7" id="KW-1185">Reference proteome</keyword>
<keyword evidence="3" id="KW-0325">Glycoprotein</keyword>
<protein>
    <recommendedName>
        <fullName evidence="5">LNR domain-containing protein</fullName>
    </recommendedName>
</protein>
<accession>A0AAD3CGB8</accession>
<evidence type="ECO:0000313" key="7">
    <source>
        <dbReference type="Proteomes" id="UP001054902"/>
    </source>
</evidence>
<feature type="transmembrane region" description="Helical" evidence="4">
    <location>
        <begin position="211"/>
        <end position="234"/>
    </location>
</feature>
<dbReference type="EMBL" id="BLLK01000020">
    <property type="protein sequence ID" value="GFH45118.1"/>
    <property type="molecule type" value="Genomic_DNA"/>
</dbReference>
<organism evidence="6 7">
    <name type="scientific">Chaetoceros tenuissimus</name>
    <dbReference type="NCBI Taxonomy" id="426638"/>
    <lineage>
        <taxon>Eukaryota</taxon>
        <taxon>Sar</taxon>
        <taxon>Stramenopiles</taxon>
        <taxon>Ochrophyta</taxon>
        <taxon>Bacillariophyta</taxon>
        <taxon>Coscinodiscophyceae</taxon>
        <taxon>Chaetocerotophycidae</taxon>
        <taxon>Chaetocerotales</taxon>
        <taxon>Chaetocerotaceae</taxon>
        <taxon>Chaetoceros</taxon>
    </lineage>
</organism>
<evidence type="ECO:0000256" key="1">
    <source>
        <dbReference type="ARBA" id="ARBA00022737"/>
    </source>
</evidence>
<feature type="transmembrane region" description="Helical" evidence="4">
    <location>
        <begin position="246"/>
        <end position="262"/>
    </location>
</feature>
<dbReference type="AlphaFoldDB" id="A0AAD3CGB8"/>
<dbReference type="Pfam" id="PF00066">
    <property type="entry name" value="Notch"/>
    <property type="match status" value="1"/>
</dbReference>
<dbReference type="Gene3D" id="3.30.300.320">
    <property type="match status" value="1"/>
</dbReference>